<protein>
    <submittedName>
        <fullName evidence="2">Uncharacterized protein</fullName>
    </submittedName>
</protein>
<dbReference type="RefSeq" id="WP_012595674.1">
    <property type="nucleotide sequence ID" value="NC_011726.1"/>
</dbReference>
<gene>
    <name evidence="2" type="ordered locus">PCC8801_2396</name>
</gene>
<dbReference type="EMBL" id="CP001287">
    <property type="protein sequence ID" value="ACK66407.1"/>
    <property type="molecule type" value="Genomic_DNA"/>
</dbReference>
<dbReference type="PANTHER" id="PTHR36383">
    <property type="entry name" value="OS09G0529350 PROTEIN"/>
    <property type="match status" value="1"/>
</dbReference>
<proteinExistence type="predicted"/>
<name>B7K2L4_RIPO1</name>
<keyword evidence="1" id="KW-0472">Membrane</keyword>
<organism evidence="2 3">
    <name type="scientific">Rippkaea orientalis (strain PCC 8801 / RF-1)</name>
    <name type="common">Cyanothece sp. (strain PCC 8801)</name>
    <dbReference type="NCBI Taxonomy" id="41431"/>
    <lineage>
        <taxon>Bacteria</taxon>
        <taxon>Bacillati</taxon>
        <taxon>Cyanobacteriota</taxon>
        <taxon>Cyanophyceae</taxon>
        <taxon>Oscillatoriophycideae</taxon>
        <taxon>Chroococcales</taxon>
        <taxon>Aphanothecaceae</taxon>
        <taxon>Rippkaea</taxon>
        <taxon>Rippkaea orientalis</taxon>
    </lineage>
</organism>
<feature type="transmembrane region" description="Helical" evidence="1">
    <location>
        <begin position="46"/>
        <end position="70"/>
    </location>
</feature>
<dbReference type="OrthoDB" id="465452at2"/>
<keyword evidence="3" id="KW-1185">Reference proteome</keyword>
<evidence type="ECO:0000256" key="1">
    <source>
        <dbReference type="SAM" id="Phobius"/>
    </source>
</evidence>
<dbReference type="KEGG" id="cyp:PCC8801_2396"/>
<evidence type="ECO:0000313" key="2">
    <source>
        <dbReference type="EMBL" id="ACK66407.1"/>
    </source>
</evidence>
<feature type="transmembrane region" description="Helical" evidence="1">
    <location>
        <begin position="21"/>
        <end position="40"/>
    </location>
</feature>
<keyword evidence="1" id="KW-1133">Transmembrane helix</keyword>
<sequence>MEQPVSALERIESLKAGSLGAIAFTLTYLITMVINSSLWGQDPLEIVSFGLKIAIALVSGFLFAVTYRYVIRRDRNSHLKDGAVLAFGLVRGLVPVELSANFIENLAQLSLLGFESIVCFSIARFSLDWAFHRLWIKPFS</sequence>
<dbReference type="Proteomes" id="UP000008204">
    <property type="component" value="Chromosome"/>
</dbReference>
<reference evidence="3" key="1">
    <citation type="journal article" date="2011" name="MBio">
        <title>Novel metabolic attributes of the genus Cyanothece, comprising a group of unicellular nitrogen-fixing Cyanobacteria.</title>
        <authorList>
            <person name="Bandyopadhyay A."/>
            <person name="Elvitigala T."/>
            <person name="Welsh E."/>
            <person name="Stockel J."/>
            <person name="Liberton M."/>
            <person name="Min H."/>
            <person name="Sherman L.A."/>
            <person name="Pakrasi H.B."/>
        </authorList>
    </citation>
    <scope>NUCLEOTIDE SEQUENCE [LARGE SCALE GENOMIC DNA]</scope>
    <source>
        <strain evidence="3">PCC 8801</strain>
    </source>
</reference>
<keyword evidence="1" id="KW-0812">Transmembrane</keyword>
<evidence type="ECO:0000313" key="3">
    <source>
        <dbReference type="Proteomes" id="UP000008204"/>
    </source>
</evidence>
<accession>B7K2L4</accession>
<dbReference type="HOGENOM" id="CLU_119239_1_0_3"/>
<dbReference type="eggNOG" id="ENOG503305C">
    <property type="taxonomic scope" value="Bacteria"/>
</dbReference>
<dbReference type="PANTHER" id="PTHR36383:SF1">
    <property type="entry name" value="PROTEIN, PUTATIVE-RELATED"/>
    <property type="match status" value="1"/>
</dbReference>
<dbReference type="STRING" id="41431.PCC8801_2396"/>
<dbReference type="AlphaFoldDB" id="B7K2L4"/>